<sequence length="2133" mass="230605">MSTQDESLPSSAWWKQHADELTGTVTVEHLLTLFHPRGQALFSDIPKQPFFLADLAKFTVDAANSTIVKGAENGPTTLRVHAVPSQGGNLIVPNAFGLGERTLSFVLCTVSSDQNKLTIDVAVSANPQINASFVFTQTYPLEKYLSELGHAGPYDDFSVAGILASLVGEPRAIGFFADLPVAFCSVIDLASYVVDVPGTTMQFVASPFGLEIEKATLHLQVKTLPMPPSIGGLEFRLHNAKITLQRVATSGEPMFELALSLTLAVKANDTEVYLTGTLHRLSEGPFSLSFTASDSTRISLNQQGCSLSTLCAMLGIAGANNLALPFGESTLPLDDIYARVGCTYTQLAQGANSPFKRKRVFIGIDVTKVKTNEFLPNGLVPERITEATAFFEGPQMDLGLSLAYRLPVKQESADLVPERQKSADLIFSVTVLPIRYSSVALSYAVNVNISLASDPASKFGPPSLDALLNKLTLDSWSSITENIPVLHDISNNLSFVSAAMELSIEKSIPTVTAWAIGARVSRWDILSQPAITLENVDVRISRDVDWQCAVETTISFGDEGLQASAEFVLPTKNSQGYFRFKNTDDNFTLNAFAKEINKSSDPPIDLTKIPVVGDAVANTRLSFVSLHIVSQDGKLSIPGFEVELLWDSHNIGQLRMGPSKLLISWHREVLALEGGEGDAGHWMIEWAGGVEPDWNITARVQSLYQKESSKVTVSGELLVGTEKRQIGGVVDALTRPEEVLPPPPEPSPTTPLPAPSIWAESTPPSVTSKFHLERLYLSATLEDQTSTYAVAGAARWGATGSGSAVLVVERPADKKAPWDFTFAVGIKNLNLTDVFSEDLGQDISTQLIIKDAYLLVFRYGTPLALGQIQQKLQSYGAWEHISAAHNPHGTLIDSNGKTATGDKLLAGFAFAADLELTSSPEGSPLNNLLVLGNSSSLPSSIKVACCIQKQTQDQGWNDIAFAAQLQNVKLATEVSLEDLSLLYMRKPRPREHGTPDTAPLQYDRLVELRAQCVLHFPSNISWTLHGQLRIFNDYATSIFSLKTQDMAELGKIVLNNVQLVIGYKFAAASQPATSKEVIRGGRKATWDAALNAEVKISGVDVLLEAEIGDGMSPQVFVMKPKAAQSIAIGALIQDIIGMELPRDILNVTLENWEIYYAWEEVPRRSSQPEQPPQTYKQGLTASAMLKIYDMPFTITANINPAEGPEKGFSLDGSMSLPVDFAGISIHGGVGHELLGPGLTIFSKEKGTGCTLHGGVTLFNTTDGVVGGVNLSYTDGKFQGKLQVKADFIPLSNNTASVQFEVVEGPDGKKRFKLRGLPAIFDDLITPKDFIDAISELSSAETGTCGALKLLIKDGFKNKLDTNVSLSESQPTKEDGNPLTVALDLKGKFSVVIGGMVSAAEVDFGPIPLYVTIPSKLTMSEFAKSFAQSIVTSAPGIIKYMYKNQTEFGKIVAVIAMKNATEDALFAYFCRGYGRKQGDQPNPGEQTSESADSDGGGSDGSGGGSGGSGLWDFLELIGELIAGGIELGLDIALIAIALAGAIAGAKYVALKTIGKWLFGLMYDDDDWRSKPVPSKPDLEQLGVEDPFKDVISIDFDRWTRCTDFSTALTTAALCGQEYRDAIRHLRRILGGGSLVEMLGWQQYGVYKDMRKHLVAKFTRLRGEFSDKWLSCDAQAVEMEIIEDERGERKLYARWKKPWDDANLSVAVSVWAGNEGEEEKEIFGPTFYPNSKIEGLSWTGRPLDKVRLKVVAFVILKIEAGQDSGGKEYVFLSAGKATECDKYTFKTQGKPFDDLATVGGWKELDAARPIAAVDVFTNSIPGGSPCITGLRIIYNTQRETKTVLHGNDDSSGSGGNISRNQLKIEDHQKIVGVVWRTSLVTEAEYTRKVVTELSFHVLDRKTGNSTIAGPFGGANGEEVVSHHSGEVLAFTGREGQQGDPFALFELSVVDVIQTEQVFDDLVALGGIEKELDTARPIIAIEVFTGSANNGLSSFVSGLRITYNTRSGPKTFTHGNDNPYGAEGSTSRAEVKVEDNQRIAGVLWRISNPLETKLGRKVVTEISFHILDQKTGQSKVIGPFGGVYKESFASHYSGEVLAFTGTESGGGDRFALFGLNVAGKAPPAPAVVEYFQTATA</sequence>
<keyword evidence="3" id="KW-1185">Reference proteome</keyword>
<feature type="compositionally biased region" description="Polar residues" evidence="1">
    <location>
        <begin position="1478"/>
        <end position="1489"/>
    </location>
</feature>
<organism evidence="2 3">
    <name type="scientific">Collybiopsis confluens</name>
    <dbReference type="NCBI Taxonomy" id="2823264"/>
    <lineage>
        <taxon>Eukaryota</taxon>
        <taxon>Fungi</taxon>
        <taxon>Dikarya</taxon>
        <taxon>Basidiomycota</taxon>
        <taxon>Agaricomycotina</taxon>
        <taxon>Agaricomycetes</taxon>
        <taxon>Agaricomycetidae</taxon>
        <taxon>Agaricales</taxon>
        <taxon>Marasmiineae</taxon>
        <taxon>Omphalotaceae</taxon>
        <taxon>Collybiopsis</taxon>
    </lineage>
</organism>
<name>A0A8H5LGX5_9AGAR</name>
<protein>
    <submittedName>
        <fullName evidence="2">Uncharacterized protein</fullName>
    </submittedName>
</protein>
<feature type="region of interest" description="Disordered" evidence="1">
    <location>
        <begin position="1476"/>
        <end position="1503"/>
    </location>
</feature>
<gene>
    <name evidence="2" type="ORF">D9757_012536</name>
</gene>
<dbReference type="InterPro" id="IPR036404">
    <property type="entry name" value="Jacalin-like_lectin_dom_sf"/>
</dbReference>
<evidence type="ECO:0000313" key="2">
    <source>
        <dbReference type="EMBL" id="KAF5356737.1"/>
    </source>
</evidence>
<evidence type="ECO:0000313" key="3">
    <source>
        <dbReference type="Proteomes" id="UP000518752"/>
    </source>
</evidence>
<dbReference type="Gene3D" id="2.100.10.30">
    <property type="entry name" value="Jacalin-like lectin domain"/>
    <property type="match status" value="2"/>
</dbReference>
<reference evidence="2 3" key="1">
    <citation type="journal article" date="2020" name="ISME J.">
        <title>Uncovering the hidden diversity of litter-decomposition mechanisms in mushroom-forming fungi.</title>
        <authorList>
            <person name="Floudas D."/>
            <person name="Bentzer J."/>
            <person name="Ahren D."/>
            <person name="Johansson T."/>
            <person name="Persson P."/>
            <person name="Tunlid A."/>
        </authorList>
    </citation>
    <scope>NUCLEOTIDE SEQUENCE [LARGE SCALE GENOMIC DNA]</scope>
    <source>
        <strain evidence="2 3">CBS 406.79</strain>
    </source>
</reference>
<evidence type="ECO:0000256" key="1">
    <source>
        <dbReference type="SAM" id="MobiDB-lite"/>
    </source>
</evidence>
<accession>A0A8H5LGX5</accession>
<dbReference type="Proteomes" id="UP000518752">
    <property type="component" value="Unassembled WGS sequence"/>
</dbReference>
<feature type="compositionally biased region" description="Gly residues" evidence="1">
    <location>
        <begin position="1493"/>
        <end position="1503"/>
    </location>
</feature>
<dbReference type="OrthoDB" id="3246270at2759"/>
<comment type="caution">
    <text evidence="2">The sequence shown here is derived from an EMBL/GenBank/DDBJ whole genome shotgun (WGS) entry which is preliminary data.</text>
</comment>
<proteinExistence type="predicted"/>
<dbReference type="EMBL" id="JAACJN010000241">
    <property type="protein sequence ID" value="KAF5356737.1"/>
    <property type="molecule type" value="Genomic_DNA"/>
</dbReference>